<dbReference type="Pfam" id="PF02571">
    <property type="entry name" value="CbiJ"/>
    <property type="match status" value="1"/>
</dbReference>
<dbReference type="AlphaFoldDB" id="A0A7Y4LGG9"/>
<keyword evidence="2" id="KW-0169">Cobalamin biosynthesis</keyword>
<evidence type="ECO:0000256" key="1">
    <source>
        <dbReference type="ARBA" id="ARBA00004953"/>
    </source>
</evidence>
<name>A0A7Y4LGG9_9CORY</name>
<dbReference type="GeneID" id="75007839"/>
<gene>
    <name evidence="4" type="ORF">CBE74_06190</name>
</gene>
<dbReference type="KEGG" id="csil:CBE74_06190"/>
<evidence type="ECO:0000313" key="5">
    <source>
        <dbReference type="Proteomes" id="UP000195652"/>
    </source>
</evidence>
<dbReference type="NCBIfam" id="NF005968">
    <property type="entry name" value="PRK08057.1-2"/>
    <property type="match status" value="1"/>
</dbReference>
<reference evidence="4 5" key="2">
    <citation type="journal article" date="2020" name="Antonie Van Leeuwenhoek">
        <title>Phylogenomic characterisation of a novel corynebacterial species pathogenic to animals.</title>
        <authorList>
            <person name="Moller J."/>
            <person name="Musella L."/>
            <person name="Melnikov V."/>
            <person name="Geissdorfer W."/>
            <person name="Burkovski A."/>
            <person name="Sangal V."/>
        </authorList>
    </citation>
    <scope>NUCLEOTIDE SEQUENCE [LARGE SCALE GENOMIC DNA]</scope>
    <source>
        <strain evidence="4 5">PO100/5</strain>
    </source>
</reference>
<dbReference type="Proteomes" id="UP000195652">
    <property type="component" value="Chromosome"/>
</dbReference>
<reference evidence="4 5" key="4">
    <citation type="journal article" date="2020" name="PLoS ONE">
        <title>Taxonomic classification of strain PO100/5 shows a broader geographic distribution and genetic markers of the recently described Corynebacterium silvaticum.</title>
        <authorList>
            <person name="Viana M.V.C."/>
            <person name="Profeta R."/>
            <person name="da Silva A.L."/>
            <person name="Hurtado R."/>
            <person name="Cerqueira J.C."/>
            <person name="Ribeiro B.F.S."/>
            <person name="Almeida M.O."/>
            <person name="Morais-Rodrigues F."/>
            <person name="Soares S.C."/>
            <person name="Oliveira M."/>
            <person name="Tavares L."/>
            <person name="Figueiredo H."/>
            <person name="Wattam A.R."/>
            <person name="Barh D."/>
            <person name="Ghosh P."/>
            <person name="Silva A."/>
            <person name="Azevedo V."/>
        </authorList>
    </citation>
    <scope>NUCLEOTIDE SEQUENCE [LARGE SCALE GENOMIC DNA]</scope>
    <source>
        <strain evidence="4 5">PO100/5</strain>
    </source>
</reference>
<dbReference type="GO" id="GO:0009236">
    <property type="term" value="P:cobalamin biosynthetic process"/>
    <property type="evidence" value="ECO:0007669"/>
    <property type="project" value="UniProtKB-UniPathway"/>
</dbReference>
<evidence type="ECO:0000256" key="2">
    <source>
        <dbReference type="ARBA" id="ARBA00022573"/>
    </source>
</evidence>
<dbReference type="NCBIfam" id="TIGR00715">
    <property type="entry name" value="precor6x_red"/>
    <property type="match status" value="1"/>
</dbReference>
<comment type="pathway">
    <text evidence="1">Cofactor biosynthesis; adenosylcobalamin biosynthesis.</text>
</comment>
<dbReference type="UniPathway" id="UPA00148"/>
<reference evidence="4 5" key="3">
    <citation type="journal article" date="2020" name="Int. J. Syst. Evol. Microbiol.">
        <title>Corynebacterium silvaticum sp. nov., a unique group of NTTB corynebacteria in wild boar and roe deer.</title>
        <authorList>
            <person name="Dangel A."/>
            <person name="Berger A."/>
            <person name="Rau J."/>
            <person name="Eisenberg T."/>
            <person name="Kampfer P."/>
            <person name="Margos G."/>
            <person name="Contzen M."/>
            <person name="Busse H.J."/>
            <person name="Konrad R."/>
            <person name="Peters M."/>
            <person name="Sting R."/>
            <person name="Sing A."/>
        </authorList>
    </citation>
    <scope>NUCLEOTIDE SEQUENCE [LARGE SCALE GENOMIC DNA]</scope>
    <source>
        <strain evidence="4 5">PO100/5</strain>
    </source>
</reference>
<dbReference type="GO" id="GO:0016994">
    <property type="term" value="F:precorrin-6A reductase activity"/>
    <property type="evidence" value="ECO:0007669"/>
    <property type="project" value="InterPro"/>
</dbReference>
<organism evidence="4 5">
    <name type="scientific">Corynebacterium silvaticum</name>
    <dbReference type="NCBI Taxonomy" id="2320431"/>
    <lineage>
        <taxon>Bacteria</taxon>
        <taxon>Bacillati</taxon>
        <taxon>Actinomycetota</taxon>
        <taxon>Actinomycetes</taxon>
        <taxon>Mycobacteriales</taxon>
        <taxon>Corynebacteriaceae</taxon>
        <taxon>Corynebacterium</taxon>
    </lineage>
</organism>
<dbReference type="InterPro" id="IPR003723">
    <property type="entry name" value="Precorrin-6x_reduct"/>
</dbReference>
<evidence type="ECO:0000313" key="4">
    <source>
        <dbReference type="EMBL" id="ARU46141.1"/>
    </source>
</evidence>
<dbReference type="EMBL" id="CP021417">
    <property type="protein sequence ID" value="ARU46141.1"/>
    <property type="molecule type" value="Genomic_DNA"/>
</dbReference>
<dbReference type="PANTHER" id="PTHR36925:SF1">
    <property type="entry name" value="COBALT-PRECORRIN-6A REDUCTASE"/>
    <property type="match status" value="1"/>
</dbReference>
<proteinExistence type="predicted"/>
<evidence type="ECO:0000256" key="3">
    <source>
        <dbReference type="ARBA" id="ARBA00023002"/>
    </source>
</evidence>
<accession>A0A7Y4LGG9</accession>
<keyword evidence="5" id="KW-1185">Reference proteome</keyword>
<dbReference type="PANTHER" id="PTHR36925">
    <property type="entry name" value="COBALT-PRECORRIN-6A REDUCTASE"/>
    <property type="match status" value="1"/>
</dbReference>
<keyword evidence="3 4" id="KW-0560">Oxidoreductase</keyword>
<dbReference type="PROSITE" id="PS51014">
    <property type="entry name" value="COBK_CBIJ"/>
    <property type="match status" value="1"/>
</dbReference>
<sequence length="243" mass="26332">MRALILGGTGEARDVAQLLYDAGWHVTSSLAGRVANPKLPVGEVRIGGFGGPMGLTQWLIKEGVEVVIDATHPFAERISISAAEATRATGIPLIALHRPAWVAGPRDRWRPVSSMVEAARLAARDYHHIFLTIGRQQLAPFAEDPHNLYVVRTVEPPQVPLPPRHRLIMSRGPFTVAEEKKLMVDNQIDCVVTKNSGGPLTSAKLDAARELGVDVIMVQRPVLPHAAYTATSAAEVMDAIQKL</sequence>
<dbReference type="RefSeq" id="WP_087453957.1">
    <property type="nucleotide sequence ID" value="NZ_CP021417.2"/>
</dbReference>
<reference evidence="4 5" key="1">
    <citation type="journal article" date="2014" name="BMC Vet. Res.">
        <title>First report of Corynebacterium pseudotuberculosis from caseous lymphadenitis lesions in Black Alentejano pig (Sus scrofa domesticus).</title>
        <authorList>
            <person name="Oliveira M."/>
            <person name="Barroco C."/>
            <person name="Mottola C."/>
            <person name="Santos R."/>
            <person name="Lemsaddek A."/>
            <person name="Tavares L."/>
            <person name="Semedo-Lemsaddek T."/>
        </authorList>
    </citation>
    <scope>NUCLEOTIDE SEQUENCE [LARGE SCALE GENOMIC DNA]</scope>
    <source>
        <strain evidence="4 5">PO100/5</strain>
    </source>
</reference>
<dbReference type="OrthoDB" id="5183775at2"/>
<dbReference type="EC" id="1.3.1.106" evidence="4"/>
<protein>
    <submittedName>
        <fullName evidence="4">Cobalt-precorrin-6A reductase</fullName>
        <ecNumber evidence="4">1.3.1.106</ecNumber>
    </submittedName>
</protein>